<dbReference type="EMBL" id="FWXY01000008">
    <property type="protein sequence ID" value="SMC71713.1"/>
    <property type="molecule type" value="Genomic_DNA"/>
</dbReference>
<sequence>MRSARGGYMKYSTNKGGISSFFVAEPDQNKDWRGDYAWVIASFSSIFASPVLRV</sequence>
<dbReference type="AlphaFoldDB" id="A0A1W2BFC9"/>
<evidence type="ECO:0000313" key="2">
    <source>
        <dbReference type="Proteomes" id="UP000192418"/>
    </source>
</evidence>
<evidence type="ECO:0000313" key="1">
    <source>
        <dbReference type="EMBL" id="SMC71713.1"/>
    </source>
</evidence>
<proteinExistence type="predicted"/>
<protein>
    <submittedName>
        <fullName evidence="1">Uncharacterized protein</fullName>
    </submittedName>
</protein>
<gene>
    <name evidence="1" type="ORF">SAMN02746065_10859</name>
</gene>
<accession>A0A1W2BFC9</accession>
<reference evidence="1 2" key="1">
    <citation type="submission" date="2017-04" db="EMBL/GenBank/DDBJ databases">
        <authorList>
            <person name="Afonso C.L."/>
            <person name="Miller P.J."/>
            <person name="Scott M.A."/>
            <person name="Spackman E."/>
            <person name="Goraichik I."/>
            <person name="Dimitrov K.M."/>
            <person name="Suarez D.L."/>
            <person name="Swayne D.E."/>
        </authorList>
    </citation>
    <scope>NUCLEOTIDE SEQUENCE [LARGE SCALE GENOMIC DNA]</scope>
    <source>
        <strain evidence="1 2">DSM 3385</strain>
    </source>
</reference>
<name>A0A1W2BFC9_9BACT</name>
<dbReference type="Proteomes" id="UP000192418">
    <property type="component" value="Unassembled WGS sequence"/>
</dbReference>
<organism evidence="1 2">
    <name type="scientific">Desulfocicer vacuolatum DSM 3385</name>
    <dbReference type="NCBI Taxonomy" id="1121400"/>
    <lineage>
        <taxon>Bacteria</taxon>
        <taxon>Pseudomonadati</taxon>
        <taxon>Thermodesulfobacteriota</taxon>
        <taxon>Desulfobacteria</taxon>
        <taxon>Desulfobacterales</taxon>
        <taxon>Desulfobacteraceae</taxon>
        <taxon>Desulfocicer</taxon>
    </lineage>
</organism>
<keyword evidence="2" id="KW-1185">Reference proteome</keyword>